<dbReference type="PIRSF" id="PIRSF000332">
    <property type="entry name" value="FMO"/>
    <property type="match status" value="1"/>
</dbReference>
<evidence type="ECO:0000256" key="2">
    <source>
        <dbReference type="ARBA" id="ARBA00022630"/>
    </source>
</evidence>
<reference evidence="7" key="1">
    <citation type="journal article" date="2023" name="Mol. Phylogenet. Evol.">
        <title>Genome-scale phylogeny and comparative genomics of the fungal order Sordariales.</title>
        <authorList>
            <person name="Hensen N."/>
            <person name="Bonometti L."/>
            <person name="Westerberg I."/>
            <person name="Brannstrom I.O."/>
            <person name="Guillou S."/>
            <person name="Cros-Aarteil S."/>
            <person name="Calhoun S."/>
            <person name="Haridas S."/>
            <person name="Kuo A."/>
            <person name="Mondo S."/>
            <person name="Pangilinan J."/>
            <person name="Riley R."/>
            <person name="LaButti K."/>
            <person name="Andreopoulos B."/>
            <person name="Lipzen A."/>
            <person name="Chen C."/>
            <person name="Yan M."/>
            <person name="Daum C."/>
            <person name="Ng V."/>
            <person name="Clum A."/>
            <person name="Steindorff A."/>
            <person name="Ohm R.A."/>
            <person name="Martin F."/>
            <person name="Silar P."/>
            <person name="Natvig D.O."/>
            <person name="Lalanne C."/>
            <person name="Gautier V."/>
            <person name="Ament-Velasquez S.L."/>
            <person name="Kruys A."/>
            <person name="Hutchinson M.I."/>
            <person name="Powell A.J."/>
            <person name="Barry K."/>
            <person name="Miller A.N."/>
            <person name="Grigoriev I.V."/>
            <person name="Debuchy R."/>
            <person name="Gladieux P."/>
            <person name="Hiltunen Thoren M."/>
            <person name="Johannesson H."/>
        </authorList>
    </citation>
    <scope>NUCLEOTIDE SEQUENCE</scope>
    <source>
        <strain evidence="7">CBS 359.72</strain>
    </source>
</reference>
<protein>
    <recommendedName>
        <fullName evidence="9">Flavin-containing monooxygenase</fullName>
    </recommendedName>
</protein>
<evidence type="ECO:0000256" key="3">
    <source>
        <dbReference type="ARBA" id="ARBA00022827"/>
    </source>
</evidence>
<keyword evidence="8" id="KW-1185">Reference proteome</keyword>
<feature type="region of interest" description="Disordered" evidence="6">
    <location>
        <begin position="56"/>
        <end position="76"/>
    </location>
</feature>
<dbReference type="GO" id="GO:0050661">
    <property type="term" value="F:NADP binding"/>
    <property type="evidence" value="ECO:0007669"/>
    <property type="project" value="InterPro"/>
</dbReference>
<sequence length="519" mass="57419">MSSTERQHAFGPGRTVAVIGAGISGVCAAAHLIKQGLQVTVFERSSISGGVWHYDERVTEDPPYPNNTPSRGDYPVSKPGEYAYATPPPEHDTTAGDVAANLECIQTATNLEVHFAPPSPCYAGLKNNIPTPVMVSSLGPWPEGTEPFVSQDHVEKYVQTLASTHGVNAVTSFHTRVDEIRKTADGTKWEIRSVALEKRVTGPRLAERTSNFDLVVVATGHYNMPRIPDTEGLKEWKERYPGRVIHSKQYRSPEPYRGRNILIIGAGVSANDICRESDGVAAKTYQSVRGGKFDLPASLAPESVVRVSEVARFEPRLSGNGDVAQQLQQLDDEAPIPGTVVLKDGQVLEDIHHVVLATGYITSYPFLPQLHSDDRPNAETGEDIVVAAEGDMAHNLHRDIFYINDPTLAFVGVPYHVATFSLFDFQAQAIARAFAGKARFPSREEMRRDYAKRVEEKGFGRDFHSLHARGGELEYVQGLVDWEWKQRYHEMKTRTIELFKWSKDPDASQEGGGQEQKSD</sequence>
<comment type="caution">
    <text evidence="7">The sequence shown here is derived from an EMBL/GenBank/DDBJ whole genome shotgun (WGS) entry which is preliminary data.</text>
</comment>
<dbReference type="Pfam" id="PF13450">
    <property type="entry name" value="NAD_binding_8"/>
    <property type="match status" value="1"/>
</dbReference>
<dbReference type="InterPro" id="IPR000960">
    <property type="entry name" value="Flavin_mOase"/>
</dbReference>
<keyword evidence="5" id="KW-0560">Oxidoreductase</keyword>
<gene>
    <name evidence="7" type="ORF">C7999DRAFT_15682</name>
</gene>
<evidence type="ECO:0000313" key="8">
    <source>
        <dbReference type="Proteomes" id="UP001303647"/>
    </source>
</evidence>
<evidence type="ECO:0008006" key="9">
    <source>
        <dbReference type="Google" id="ProtNLM"/>
    </source>
</evidence>
<keyword evidence="4" id="KW-0521">NADP</keyword>
<dbReference type="SUPFAM" id="SSF51905">
    <property type="entry name" value="FAD/NAD(P)-binding domain"/>
    <property type="match status" value="2"/>
</dbReference>
<dbReference type="AlphaFoldDB" id="A0AAN7HLY1"/>
<dbReference type="InterPro" id="IPR020946">
    <property type="entry name" value="Flavin_mOase-like"/>
</dbReference>
<dbReference type="PANTHER" id="PTHR23023">
    <property type="entry name" value="DIMETHYLANILINE MONOOXYGENASE"/>
    <property type="match status" value="1"/>
</dbReference>
<dbReference type="Gene3D" id="3.50.50.60">
    <property type="entry name" value="FAD/NAD(P)-binding domain"/>
    <property type="match status" value="2"/>
</dbReference>
<keyword evidence="3" id="KW-0274">FAD</keyword>
<dbReference type="Pfam" id="PF00743">
    <property type="entry name" value="FMO-like"/>
    <property type="match status" value="2"/>
</dbReference>
<evidence type="ECO:0000313" key="7">
    <source>
        <dbReference type="EMBL" id="KAK4246170.1"/>
    </source>
</evidence>
<reference evidence="7" key="2">
    <citation type="submission" date="2023-05" db="EMBL/GenBank/DDBJ databases">
        <authorList>
            <consortium name="Lawrence Berkeley National Laboratory"/>
            <person name="Steindorff A."/>
            <person name="Hensen N."/>
            <person name="Bonometti L."/>
            <person name="Westerberg I."/>
            <person name="Brannstrom I.O."/>
            <person name="Guillou S."/>
            <person name="Cros-Aarteil S."/>
            <person name="Calhoun S."/>
            <person name="Haridas S."/>
            <person name="Kuo A."/>
            <person name="Mondo S."/>
            <person name="Pangilinan J."/>
            <person name="Riley R."/>
            <person name="Labutti K."/>
            <person name="Andreopoulos B."/>
            <person name="Lipzen A."/>
            <person name="Chen C."/>
            <person name="Yanf M."/>
            <person name="Daum C."/>
            <person name="Ng V."/>
            <person name="Clum A."/>
            <person name="Ohm R."/>
            <person name="Martin F."/>
            <person name="Silar P."/>
            <person name="Natvig D."/>
            <person name="Lalanne C."/>
            <person name="Gautier V."/>
            <person name="Ament-Velasquez S.L."/>
            <person name="Kruys A."/>
            <person name="Hutchinson M.I."/>
            <person name="Powell A.J."/>
            <person name="Barry K."/>
            <person name="Miller A.N."/>
            <person name="Grigoriev I.V."/>
            <person name="Debuchy R."/>
            <person name="Gladieux P."/>
            <person name="Thoren M.H."/>
            <person name="Johannesson H."/>
        </authorList>
    </citation>
    <scope>NUCLEOTIDE SEQUENCE</scope>
    <source>
        <strain evidence="7">CBS 359.72</strain>
    </source>
</reference>
<dbReference type="GO" id="GO:0050660">
    <property type="term" value="F:flavin adenine dinucleotide binding"/>
    <property type="evidence" value="ECO:0007669"/>
    <property type="project" value="InterPro"/>
</dbReference>
<evidence type="ECO:0000256" key="1">
    <source>
        <dbReference type="ARBA" id="ARBA00009183"/>
    </source>
</evidence>
<name>A0AAN7HLY1_9PEZI</name>
<dbReference type="InterPro" id="IPR036188">
    <property type="entry name" value="FAD/NAD-bd_sf"/>
</dbReference>
<dbReference type="InterPro" id="IPR050346">
    <property type="entry name" value="FMO-like"/>
</dbReference>
<organism evidence="7 8">
    <name type="scientific">Corynascus novoguineensis</name>
    <dbReference type="NCBI Taxonomy" id="1126955"/>
    <lineage>
        <taxon>Eukaryota</taxon>
        <taxon>Fungi</taxon>
        <taxon>Dikarya</taxon>
        <taxon>Ascomycota</taxon>
        <taxon>Pezizomycotina</taxon>
        <taxon>Sordariomycetes</taxon>
        <taxon>Sordariomycetidae</taxon>
        <taxon>Sordariales</taxon>
        <taxon>Chaetomiaceae</taxon>
        <taxon>Corynascus</taxon>
    </lineage>
</organism>
<dbReference type="EMBL" id="MU857681">
    <property type="protein sequence ID" value="KAK4246170.1"/>
    <property type="molecule type" value="Genomic_DNA"/>
</dbReference>
<evidence type="ECO:0000256" key="5">
    <source>
        <dbReference type="ARBA" id="ARBA00023002"/>
    </source>
</evidence>
<dbReference type="GO" id="GO:0004499">
    <property type="term" value="F:N,N-dimethylaniline monooxygenase activity"/>
    <property type="evidence" value="ECO:0007669"/>
    <property type="project" value="InterPro"/>
</dbReference>
<keyword evidence="2" id="KW-0285">Flavoprotein</keyword>
<evidence type="ECO:0000256" key="4">
    <source>
        <dbReference type="ARBA" id="ARBA00022857"/>
    </source>
</evidence>
<comment type="similarity">
    <text evidence="1">Belongs to the FMO family.</text>
</comment>
<proteinExistence type="inferred from homology"/>
<dbReference type="PRINTS" id="PR00419">
    <property type="entry name" value="ADXRDTASE"/>
</dbReference>
<dbReference type="Proteomes" id="UP001303647">
    <property type="component" value="Unassembled WGS sequence"/>
</dbReference>
<accession>A0AAN7HLY1</accession>
<evidence type="ECO:0000256" key="6">
    <source>
        <dbReference type="SAM" id="MobiDB-lite"/>
    </source>
</evidence>